<dbReference type="PANTHER" id="PTHR11010:SF117">
    <property type="entry name" value="SERINE PROTEASE 16"/>
    <property type="match status" value="1"/>
</dbReference>
<keyword evidence="4" id="KW-0378">Hydrolase</keyword>
<dbReference type="SUPFAM" id="SSF53474">
    <property type="entry name" value="alpha/beta-Hydrolases"/>
    <property type="match status" value="1"/>
</dbReference>
<dbReference type="InterPro" id="IPR042269">
    <property type="entry name" value="Ser_carbopepase_S28_SKS"/>
</dbReference>
<protein>
    <submittedName>
        <fullName evidence="8">Aste57867_16470 protein</fullName>
    </submittedName>
</protein>
<evidence type="ECO:0000313" key="9">
    <source>
        <dbReference type="Proteomes" id="UP000332933"/>
    </source>
</evidence>
<dbReference type="OrthoDB" id="64599at2759"/>
<evidence type="ECO:0000313" key="8">
    <source>
        <dbReference type="EMBL" id="VFT93244.1"/>
    </source>
</evidence>
<reference evidence="8 9" key="1">
    <citation type="submission" date="2019-03" db="EMBL/GenBank/DDBJ databases">
        <authorList>
            <person name="Gaulin E."/>
            <person name="Dumas B."/>
        </authorList>
    </citation>
    <scope>NUCLEOTIDE SEQUENCE [LARGE SCALE GENOMIC DNA]</scope>
    <source>
        <strain evidence="8">CBS 568.67</strain>
    </source>
</reference>
<keyword evidence="5" id="KW-0325">Glycoprotein</keyword>
<dbReference type="GO" id="GO:0070008">
    <property type="term" value="F:serine-type exopeptidase activity"/>
    <property type="evidence" value="ECO:0007669"/>
    <property type="project" value="InterPro"/>
</dbReference>
<keyword evidence="2" id="KW-0645">Protease</keyword>
<evidence type="ECO:0000256" key="1">
    <source>
        <dbReference type="ARBA" id="ARBA00011079"/>
    </source>
</evidence>
<feature type="signal peptide" evidence="6">
    <location>
        <begin position="1"/>
        <end position="17"/>
    </location>
</feature>
<evidence type="ECO:0000313" key="7">
    <source>
        <dbReference type="EMBL" id="KAF0692459.1"/>
    </source>
</evidence>
<dbReference type="InterPro" id="IPR008758">
    <property type="entry name" value="Peptidase_S28"/>
</dbReference>
<dbReference type="Proteomes" id="UP000332933">
    <property type="component" value="Unassembled WGS sequence"/>
</dbReference>
<dbReference type="Pfam" id="PF05577">
    <property type="entry name" value="Peptidase_S28"/>
    <property type="match status" value="1"/>
</dbReference>
<keyword evidence="3 6" id="KW-0732">Signal</keyword>
<evidence type="ECO:0000256" key="6">
    <source>
        <dbReference type="SAM" id="SignalP"/>
    </source>
</evidence>
<evidence type="ECO:0000256" key="4">
    <source>
        <dbReference type="ARBA" id="ARBA00022801"/>
    </source>
</evidence>
<dbReference type="AlphaFoldDB" id="A0A485L8Q5"/>
<proteinExistence type="inferred from homology"/>
<comment type="similarity">
    <text evidence="1">Belongs to the peptidase S28 family.</text>
</comment>
<evidence type="ECO:0000256" key="3">
    <source>
        <dbReference type="ARBA" id="ARBA00022729"/>
    </source>
</evidence>
<dbReference type="Gene3D" id="1.20.120.980">
    <property type="entry name" value="Serine carboxypeptidase S28, SKS domain"/>
    <property type="match status" value="1"/>
</dbReference>
<dbReference type="PANTHER" id="PTHR11010">
    <property type="entry name" value="PROTEASE S28 PRO-X CARBOXYPEPTIDASE-RELATED"/>
    <property type="match status" value="1"/>
</dbReference>
<evidence type="ECO:0000256" key="5">
    <source>
        <dbReference type="ARBA" id="ARBA00023180"/>
    </source>
</evidence>
<accession>A0A485L8Q5</accession>
<keyword evidence="9" id="KW-1185">Reference proteome</keyword>
<dbReference type="EMBL" id="VJMH01005881">
    <property type="protein sequence ID" value="KAF0692459.1"/>
    <property type="molecule type" value="Genomic_DNA"/>
</dbReference>
<name>A0A485L8Q5_9STRA</name>
<dbReference type="Gene3D" id="3.40.50.1820">
    <property type="entry name" value="alpha/beta hydrolase"/>
    <property type="match status" value="1"/>
</dbReference>
<dbReference type="GO" id="GO:0006508">
    <property type="term" value="P:proteolysis"/>
    <property type="evidence" value="ECO:0007669"/>
    <property type="project" value="UniProtKB-KW"/>
</dbReference>
<feature type="chain" id="PRO_5036355565" evidence="6">
    <location>
        <begin position="18"/>
        <end position="487"/>
    </location>
</feature>
<dbReference type="EMBL" id="CAADRA010005902">
    <property type="protein sequence ID" value="VFT93244.1"/>
    <property type="molecule type" value="Genomic_DNA"/>
</dbReference>
<dbReference type="GO" id="GO:0008239">
    <property type="term" value="F:dipeptidyl-peptidase activity"/>
    <property type="evidence" value="ECO:0007669"/>
    <property type="project" value="TreeGrafter"/>
</dbReference>
<organism evidence="8 9">
    <name type="scientific">Aphanomyces stellatus</name>
    <dbReference type="NCBI Taxonomy" id="120398"/>
    <lineage>
        <taxon>Eukaryota</taxon>
        <taxon>Sar</taxon>
        <taxon>Stramenopiles</taxon>
        <taxon>Oomycota</taxon>
        <taxon>Saprolegniomycetes</taxon>
        <taxon>Saprolegniales</taxon>
        <taxon>Verrucalvaceae</taxon>
        <taxon>Aphanomyces</taxon>
    </lineage>
</organism>
<dbReference type="InterPro" id="IPR029058">
    <property type="entry name" value="AB_hydrolase_fold"/>
</dbReference>
<reference evidence="7" key="2">
    <citation type="submission" date="2019-06" db="EMBL/GenBank/DDBJ databases">
        <title>Genomics analysis of Aphanomyces spp. identifies a new class of oomycete effector associated with host adaptation.</title>
        <authorList>
            <person name="Gaulin E."/>
        </authorList>
    </citation>
    <scope>NUCLEOTIDE SEQUENCE</scope>
    <source>
        <strain evidence="7">CBS 578.67</strain>
    </source>
</reference>
<evidence type="ECO:0000256" key="2">
    <source>
        <dbReference type="ARBA" id="ARBA00022670"/>
    </source>
</evidence>
<gene>
    <name evidence="8" type="primary">Aste57867_16470</name>
    <name evidence="7" type="ORF">As57867_016413</name>
    <name evidence="8" type="ORF">ASTE57867_16470</name>
</gene>
<sequence length="487" mass="53930">MVRLAVITAALAASAMAGFNNHKTITDLINQVSKTEDAVTAPVDMWVDQPLDHTDAANKKTWKQRYHFNNAWFKGAGSPVFVYINGENVADPASTTSPSYFMNELAQKYGALVVSLEHRFYGKSQPTGDLTNESLKYLTMGQALDDLANFQDYFVGQQNLTKANKWITFGGSYPGMLSGYAKFKYPERFAGSIASSAPVDTKIDFLEYSNVVAFALKYYGGEACANTVADGAKAVHDLLASTKAEDAAKFNELFKPCAPIKNDADRMTVESLVFGNFQGIVQYNGLQEETVAGTCKFFADAANGATALDKIALFTRNHWDARKCTGSDYDTENITPFLDTKPSDNIMRQWIYQTCAEFGFAQSTATSMSFWKVFSYNTVDLAYTELCKRVYGITNTPERIAATRKTYGALKINVENVAWPNGNIDPWHALSFSNITRPVNKNSEVIYMDGTAHCADMYNRKYNLAPAWAMDRVEANVVKFLADKPAC</sequence>